<sequence length="296" mass="30304">MGQRVTRSGVSGDEASQNQDMTVFRLAARYRVLAAQGEGGKAVAVFAGPEGPDVGGDLQARAAQAGAPLSVFIQSVSPSEVSLRVFTPQKEKGSSDSAAIAALTHLRPHLLDVAEVHMGGETLPAQLCGGEWLLRQGVPEVAEVKVAGTSADLSAPLGLTPERIWTASLGRPNLVVEVGSLAALDAFMPDAQAVSALGRATGTTGLIVFTPGGPGHADLSFRAFGPLKGFLEDAASSNMLACTVGALGRLGRLPDDTHLLKAAQRKPGQPARLTVQFAGMAEGSEVWVGGAAVPLS</sequence>
<dbReference type="Pfam" id="PF02567">
    <property type="entry name" value="PhzC-PhzF"/>
    <property type="match status" value="1"/>
</dbReference>
<protein>
    <recommendedName>
        <fullName evidence="3">PhzF family phenazine biosynthesis protein</fullName>
    </recommendedName>
</protein>
<gene>
    <name evidence="1" type="ORF">GCM10010841_05560</name>
</gene>
<dbReference type="Proteomes" id="UP000661918">
    <property type="component" value="Unassembled WGS sequence"/>
</dbReference>
<dbReference type="EMBL" id="BMOM01000003">
    <property type="protein sequence ID" value="GGL99853.1"/>
    <property type="molecule type" value="Genomic_DNA"/>
</dbReference>
<accession>A0ABQ2GKS3</accession>
<dbReference type="SUPFAM" id="SSF54506">
    <property type="entry name" value="Diaminopimelate epimerase-like"/>
    <property type="match status" value="1"/>
</dbReference>
<evidence type="ECO:0000313" key="2">
    <source>
        <dbReference type="Proteomes" id="UP000661918"/>
    </source>
</evidence>
<name>A0ABQ2GKS3_9DEIO</name>
<reference evidence="2" key="1">
    <citation type="journal article" date="2019" name="Int. J. Syst. Evol. Microbiol.">
        <title>The Global Catalogue of Microorganisms (GCM) 10K type strain sequencing project: providing services to taxonomists for standard genome sequencing and annotation.</title>
        <authorList>
            <consortium name="The Broad Institute Genomics Platform"/>
            <consortium name="The Broad Institute Genome Sequencing Center for Infectious Disease"/>
            <person name="Wu L."/>
            <person name="Ma J."/>
        </authorList>
    </citation>
    <scope>NUCLEOTIDE SEQUENCE [LARGE SCALE GENOMIC DNA]</scope>
    <source>
        <strain evidence="2">JCM 15443</strain>
    </source>
</reference>
<dbReference type="InterPro" id="IPR003719">
    <property type="entry name" value="Phenazine_PhzF-like"/>
</dbReference>
<keyword evidence="2" id="KW-1185">Reference proteome</keyword>
<dbReference type="Gene3D" id="3.10.310.10">
    <property type="entry name" value="Diaminopimelate Epimerase, Chain A, domain 1"/>
    <property type="match status" value="2"/>
</dbReference>
<evidence type="ECO:0000313" key="1">
    <source>
        <dbReference type="EMBL" id="GGL99853.1"/>
    </source>
</evidence>
<proteinExistence type="predicted"/>
<organism evidence="1 2">
    <name type="scientific">Deinococcus aerophilus</name>
    <dbReference type="NCBI Taxonomy" id="522488"/>
    <lineage>
        <taxon>Bacteria</taxon>
        <taxon>Thermotogati</taxon>
        <taxon>Deinococcota</taxon>
        <taxon>Deinococci</taxon>
        <taxon>Deinococcales</taxon>
        <taxon>Deinococcaceae</taxon>
        <taxon>Deinococcus</taxon>
    </lineage>
</organism>
<dbReference type="PIRSF" id="PIRSF016184">
    <property type="entry name" value="PhzC_PhzF"/>
    <property type="match status" value="1"/>
</dbReference>
<evidence type="ECO:0008006" key="3">
    <source>
        <dbReference type="Google" id="ProtNLM"/>
    </source>
</evidence>
<comment type="caution">
    <text evidence="1">The sequence shown here is derived from an EMBL/GenBank/DDBJ whole genome shotgun (WGS) entry which is preliminary data.</text>
</comment>